<reference evidence="1 2" key="1">
    <citation type="journal article" date="2022" name="Hortic Res">
        <title>A haplotype resolved chromosomal level avocado genome allows analysis of novel avocado genes.</title>
        <authorList>
            <person name="Nath O."/>
            <person name="Fletcher S.J."/>
            <person name="Hayward A."/>
            <person name="Shaw L.M."/>
            <person name="Masouleh A.K."/>
            <person name="Furtado A."/>
            <person name="Henry R.J."/>
            <person name="Mitter N."/>
        </authorList>
    </citation>
    <scope>NUCLEOTIDE SEQUENCE [LARGE SCALE GENOMIC DNA]</scope>
    <source>
        <strain evidence="2">cv. Hass</strain>
    </source>
</reference>
<evidence type="ECO:0000313" key="2">
    <source>
        <dbReference type="Proteomes" id="UP001234297"/>
    </source>
</evidence>
<protein>
    <submittedName>
        <fullName evidence="1">Uncharacterized protein</fullName>
    </submittedName>
</protein>
<sequence>MNIFIGITRNRLFMGIIGITVLLQVLIIEFVGKFAKTVRFNWKLWLVSVAIGLISWPLAYLGKFIPVPETPFHAFFVSGIHPGNPRTSCDNCPQVKNKYSHFIGLVLLDEQIYHQAVGVKCRSVVADTDMFFGTHLLVNAVCCCWEDRLSLPPRWATGKQPTGAV</sequence>
<dbReference type="EMBL" id="CM056815">
    <property type="protein sequence ID" value="KAJ8628919.1"/>
    <property type="molecule type" value="Genomic_DNA"/>
</dbReference>
<evidence type="ECO:0000313" key="1">
    <source>
        <dbReference type="EMBL" id="KAJ8628919.1"/>
    </source>
</evidence>
<keyword evidence="2" id="KW-1185">Reference proteome</keyword>
<comment type="caution">
    <text evidence="1">The sequence shown here is derived from an EMBL/GenBank/DDBJ whole genome shotgun (WGS) entry which is preliminary data.</text>
</comment>
<proteinExistence type="predicted"/>
<name>A0ACC2L7A7_PERAE</name>
<gene>
    <name evidence="1" type="ORF">MRB53_022242</name>
</gene>
<accession>A0ACC2L7A7</accession>
<dbReference type="Proteomes" id="UP001234297">
    <property type="component" value="Chromosome 7"/>
</dbReference>
<organism evidence="1 2">
    <name type="scientific">Persea americana</name>
    <name type="common">Avocado</name>
    <dbReference type="NCBI Taxonomy" id="3435"/>
    <lineage>
        <taxon>Eukaryota</taxon>
        <taxon>Viridiplantae</taxon>
        <taxon>Streptophyta</taxon>
        <taxon>Embryophyta</taxon>
        <taxon>Tracheophyta</taxon>
        <taxon>Spermatophyta</taxon>
        <taxon>Magnoliopsida</taxon>
        <taxon>Magnoliidae</taxon>
        <taxon>Laurales</taxon>
        <taxon>Lauraceae</taxon>
        <taxon>Persea</taxon>
    </lineage>
</organism>